<gene>
    <name evidence="2" type="ORF">NPIL_12111</name>
</gene>
<dbReference type="AlphaFoldDB" id="A0A8X6QY76"/>
<accession>A0A8X6QY76</accession>
<dbReference type="Proteomes" id="UP000887013">
    <property type="component" value="Unassembled WGS sequence"/>
</dbReference>
<feature type="region of interest" description="Disordered" evidence="1">
    <location>
        <begin position="1"/>
        <end position="51"/>
    </location>
</feature>
<evidence type="ECO:0000313" key="3">
    <source>
        <dbReference type="Proteomes" id="UP000887013"/>
    </source>
</evidence>
<feature type="compositionally biased region" description="Basic residues" evidence="1">
    <location>
        <begin position="22"/>
        <end position="36"/>
    </location>
</feature>
<name>A0A8X6QY76_NEPPI</name>
<evidence type="ECO:0000256" key="1">
    <source>
        <dbReference type="SAM" id="MobiDB-lite"/>
    </source>
</evidence>
<dbReference type="EMBL" id="BMAW01085508">
    <property type="protein sequence ID" value="GFU43306.1"/>
    <property type="molecule type" value="Genomic_DNA"/>
</dbReference>
<proteinExistence type="predicted"/>
<keyword evidence="3" id="KW-1185">Reference proteome</keyword>
<comment type="caution">
    <text evidence="2">The sequence shown here is derived from an EMBL/GenBank/DDBJ whole genome shotgun (WGS) entry which is preliminary data.</text>
</comment>
<sequence length="80" mass="9055">MIQFLSCPTYSPGGRATDKCQNNHKRKGGQERRKKKDAGSSGVSGLQRQRLKSSFYRMLPVSLRVEGEEKNERIGSERRG</sequence>
<protein>
    <submittedName>
        <fullName evidence="2">Uncharacterized protein</fullName>
    </submittedName>
</protein>
<reference evidence="2" key="1">
    <citation type="submission" date="2020-08" db="EMBL/GenBank/DDBJ databases">
        <title>Multicomponent nature underlies the extraordinary mechanical properties of spider dragline silk.</title>
        <authorList>
            <person name="Kono N."/>
            <person name="Nakamura H."/>
            <person name="Mori M."/>
            <person name="Yoshida Y."/>
            <person name="Ohtoshi R."/>
            <person name="Malay A.D."/>
            <person name="Moran D.A.P."/>
            <person name="Tomita M."/>
            <person name="Numata K."/>
            <person name="Arakawa K."/>
        </authorList>
    </citation>
    <scope>NUCLEOTIDE SEQUENCE</scope>
</reference>
<organism evidence="2 3">
    <name type="scientific">Nephila pilipes</name>
    <name type="common">Giant wood spider</name>
    <name type="synonym">Nephila maculata</name>
    <dbReference type="NCBI Taxonomy" id="299642"/>
    <lineage>
        <taxon>Eukaryota</taxon>
        <taxon>Metazoa</taxon>
        <taxon>Ecdysozoa</taxon>
        <taxon>Arthropoda</taxon>
        <taxon>Chelicerata</taxon>
        <taxon>Arachnida</taxon>
        <taxon>Araneae</taxon>
        <taxon>Araneomorphae</taxon>
        <taxon>Entelegynae</taxon>
        <taxon>Araneoidea</taxon>
        <taxon>Nephilidae</taxon>
        <taxon>Nephila</taxon>
    </lineage>
</organism>
<evidence type="ECO:0000313" key="2">
    <source>
        <dbReference type="EMBL" id="GFU43306.1"/>
    </source>
</evidence>